<organism evidence="1 2">
    <name type="scientific">Halorubrum pallidum</name>
    <dbReference type="NCBI Taxonomy" id="1526114"/>
    <lineage>
        <taxon>Archaea</taxon>
        <taxon>Methanobacteriati</taxon>
        <taxon>Methanobacteriota</taxon>
        <taxon>Stenosarchaea group</taxon>
        <taxon>Halobacteria</taxon>
        <taxon>Halobacteriales</taxon>
        <taxon>Haloferacaceae</taxon>
        <taxon>Halorubrum</taxon>
    </lineage>
</organism>
<keyword evidence="2" id="KW-1185">Reference proteome</keyword>
<accession>A0ABD5T4Z6</accession>
<dbReference type="Proteomes" id="UP001596274">
    <property type="component" value="Unassembled WGS sequence"/>
</dbReference>
<sequence>MGEPNEEAWKEEYSGRERVRVVVETLGEPETVTAIADRADVAWATADSELENLMAENKAEEHTVDGQTKYAPNPVQILIEEVLDLISENSRDELESALVEHTAQVESLREEYEVETLSELRNKLVEEDLSTEEMRTIRNAASTWETLETEIRLSKHALQLYTDVTQLSDSDGDEGLAIA</sequence>
<dbReference type="Pfam" id="PF24033">
    <property type="entry name" value="DUF7342"/>
    <property type="match status" value="1"/>
</dbReference>
<reference evidence="1 2" key="1">
    <citation type="journal article" date="2019" name="Int. J. Syst. Evol. Microbiol.">
        <title>The Global Catalogue of Microorganisms (GCM) 10K type strain sequencing project: providing services to taxonomists for standard genome sequencing and annotation.</title>
        <authorList>
            <consortium name="The Broad Institute Genomics Platform"/>
            <consortium name="The Broad Institute Genome Sequencing Center for Infectious Disease"/>
            <person name="Wu L."/>
            <person name="Ma J."/>
        </authorList>
    </citation>
    <scope>NUCLEOTIDE SEQUENCE [LARGE SCALE GENOMIC DNA]</scope>
    <source>
        <strain evidence="1 2">PJ61</strain>
    </source>
</reference>
<evidence type="ECO:0000313" key="2">
    <source>
        <dbReference type="Proteomes" id="UP001596274"/>
    </source>
</evidence>
<comment type="caution">
    <text evidence="1">The sequence shown here is derived from an EMBL/GenBank/DDBJ whole genome shotgun (WGS) entry which is preliminary data.</text>
</comment>
<name>A0ABD5T4Z6_9EURY</name>
<proteinExistence type="predicted"/>
<evidence type="ECO:0000313" key="1">
    <source>
        <dbReference type="EMBL" id="MFC6770952.1"/>
    </source>
</evidence>
<protein>
    <submittedName>
        <fullName evidence="1">ArsR family transcriptional regulator</fullName>
    </submittedName>
</protein>
<dbReference type="EMBL" id="JBHSWT010000208">
    <property type="protein sequence ID" value="MFC6770952.1"/>
    <property type="molecule type" value="Genomic_DNA"/>
</dbReference>
<gene>
    <name evidence="1" type="ORF">ACFQDD_05385</name>
</gene>
<dbReference type="AlphaFoldDB" id="A0ABD5T4Z6"/>
<dbReference type="InterPro" id="IPR055766">
    <property type="entry name" value="DUF7342"/>
</dbReference>